<dbReference type="InterPro" id="IPR050770">
    <property type="entry name" value="Intradiol_RC_Dioxygenase"/>
</dbReference>
<comment type="caution">
    <text evidence="5">The sequence shown here is derived from an EMBL/GenBank/DDBJ whole genome shotgun (WGS) entry which is preliminary data.</text>
</comment>
<dbReference type="Gene3D" id="2.60.130.10">
    <property type="entry name" value="Aromatic compound dioxygenase"/>
    <property type="match status" value="1"/>
</dbReference>
<dbReference type="PANTHER" id="PTHR33711:SF10">
    <property type="entry name" value="INTRADIOL RING-CLEAVAGE DIOXYGENASES DOMAIN-CONTAINING PROTEIN"/>
    <property type="match status" value="1"/>
</dbReference>
<sequence length="226" mass="25591">MAPKNSFYPLLIFVLISSVVIGQSYSDIINRLDRQLKRGETSISKVLSNDSLMYLHSLTSFREIIKENAKPEKIIIASSHEPGTKITVKGHVVDKKGKAYKNILLYFYQTSDSGWYADTAAHILEKEGDMKHARLFGYLKTDEKGEFSFETIKPNGYPKSSITGHIHIQCMVSDSKSLTGPAELHFEDDRRMNKLRKKEILEEGNLTAKNTGTAKKPVYEYKIVAE</sequence>
<name>A0A9D7SSC1_9BACT</name>
<dbReference type="Pfam" id="PF00775">
    <property type="entry name" value="Dioxygenase_C"/>
    <property type="match status" value="1"/>
</dbReference>
<dbReference type="Proteomes" id="UP000808337">
    <property type="component" value="Unassembled WGS sequence"/>
</dbReference>
<reference evidence="5 6" key="1">
    <citation type="submission" date="2020-10" db="EMBL/GenBank/DDBJ databases">
        <title>Connecting structure to function with the recovery of over 1000 high-quality activated sludge metagenome-assembled genomes encoding full-length rRNA genes using long-read sequencing.</title>
        <authorList>
            <person name="Singleton C.M."/>
            <person name="Petriglieri F."/>
            <person name="Kristensen J.M."/>
            <person name="Kirkegaard R.H."/>
            <person name="Michaelsen T.Y."/>
            <person name="Andersen M.H."/>
            <person name="Karst S.M."/>
            <person name="Dueholm M.S."/>
            <person name="Nielsen P.H."/>
            <person name="Albertsen M."/>
        </authorList>
    </citation>
    <scope>NUCLEOTIDE SEQUENCE [LARGE SCALE GENOMIC DNA]</scope>
    <source>
        <strain evidence="5">Ribe_18-Q3-R11-54_MAXAC.273</strain>
    </source>
</reference>
<dbReference type="EMBL" id="JADKGY010000001">
    <property type="protein sequence ID" value="MBK9981113.1"/>
    <property type="molecule type" value="Genomic_DNA"/>
</dbReference>
<evidence type="ECO:0000313" key="6">
    <source>
        <dbReference type="Proteomes" id="UP000808337"/>
    </source>
</evidence>
<dbReference type="InterPro" id="IPR015889">
    <property type="entry name" value="Intradiol_dOase_core"/>
</dbReference>
<dbReference type="GO" id="GO:0008199">
    <property type="term" value="F:ferric iron binding"/>
    <property type="evidence" value="ECO:0007669"/>
    <property type="project" value="InterPro"/>
</dbReference>
<keyword evidence="3" id="KW-0560">Oxidoreductase</keyword>
<dbReference type="InterPro" id="IPR000627">
    <property type="entry name" value="Intradiol_dOase_C"/>
</dbReference>
<feature type="domain" description="Intradiol ring-cleavage dioxygenases" evidence="4">
    <location>
        <begin position="75"/>
        <end position="186"/>
    </location>
</feature>
<evidence type="ECO:0000259" key="4">
    <source>
        <dbReference type="Pfam" id="PF00775"/>
    </source>
</evidence>
<evidence type="ECO:0000256" key="1">
    <source>
        <dbReference type="ARBA" id="ARBA00007825"/>
    </source>
</evidence>
<gene>
    <name evidence="5" type="ORF">IPP15_01580</name>
</gene>
<evidence type="ECO:0000256" key="3">
    <source>
        <dbReference type="ARBA" id="ARBA00023002"/>
    </source>
</evidence>
<comment type="similarity">
    <text evidence="1">Belongs to the intradiol ring-cleavage dioxygenase family.</text>
</comment>
<dbReference type="PANTHER" id="PTHR33711">
    <property type="entry name" value="DIOXYGENASE, PUTATIVE (AFU_ORTHOLOGUE AFUA_2G02910)-RELATED"/>
    <property type="match status" value="1"/>
</dbReference>
<proteinExistence type="inferred from homology"/>
<evidence type="ECO:0000256" key="2">
    <source>
        <dbReference type="ARBA" id="ARBA00022964"/>
    </source>
</evidence>
<evidence type="ECO:0000313" key="5">
    <source>
        <dbReference type="EMBL" id="MBK9981113.1"/>
    </source>
</evidence>
<dbReference type="AlphaFoldDB" id="A0A9D7SSC1"/>
<dbReference type="GO" id="GO:0016702">
    <property type="term" value="F:oxidoreductase activity, acting on single donors with incorporation of molecular oxygen, incorporation of two atoms of oxygen"/>
    <property type="evidence" value="ECO:0007669"/>
    <property type="project" value="InterPro"/>
</dbReference>
<accession>A0A9D7SSC1</accession>
<dbReference type="SUPFAM" id="SSF49482">
    <property type="entry name" value="Aromatic compound dioxygenase"/>
    <property type="match status" value="1"/>
</dbReference>
<protein>
    <recommendedName>
        <fullName evidence="4">Intradiol ring-cleavage dioxygenases domain-containing protein</fullName>
    </recommendedName>
</protein>
<organism evidence="5 6">
    <name type="scientific">Candidatus Opimibacter skivensis</name>
    <dbReference type="NCBI Taxonomy" id="2982028"/>
    <lineage>
        <taxon>Bacteria</taxon>
        <taxon>Pseudomonadati</taxon>
        <taxon>Bacteroidota</taxon>
        <taxon>Saprospiria</taxon>
        <taxon>Saprospirales</taxon>
        <taxon>Saprospiraceae</taxon>
        <taxon>Candidatus Opimibacter</taxon>
    </lineage>
</organism>
<keyword evidence="2" id="KW-0223">Dioxygenase</keyword>